<gene>
    <name evidence="1" type="ORF">QFC21_003806</name>
</gene>
<proteinExistence type="predicted"/>
<sequence length="230" mass="26064">MPDLLKPRVTLSKPSSRRGSVDNLSFTGANVSSNSSEQTQTSQTVQPSPEAQLDWRLDDDLSAPAITTDTAFTKAMGDNRTLTFRAGQHSGTLVATALAQRSRDRSIAKAMMKEQLKRLKDDIAERLRLLLWKMDPVRKANDLRMEHVEEQGRELEEANRKLELIDQAFVQSELQAANARLCHEKHYQEVQVYRRKMKALVSELKDYGSADEFGIDDTKRFELQTLESGI</sequence>
<accession>A0ACC2VLL0</accession>
<comment type="caution">
    <text evidence="1">The sequence shown here is derived from an EMBL/GenBank/DDBJ whole genome shotgun (WGS) entry which is preliminary data.</text>
</comment>
<dbReference type="Proteomes" id="UP001227268">
    <property type="component" value="Unassembled WGS sequence"/>
</dbReference>
<reference evidence="1" key="1">
    <citation type="submission" date="2023-04" db="EMBL/GenBank/DDBJ databases">
        <title>Draft Genome sequencing of Naganishia species isolated from polar environments using Oxford Nanopore Technology.</title>
        <authorList>
            <person name="Leo P."/>
            <person name="Venkateswaran K."/>
        </authorList>
    </citation>
    <scope>NUCLEOTIDE SEQUENCE</scope>
    <source>
        <strain evidence="1">MNA-CCFEE 5423</strain>
    </source>
</reference>
<protein>
    <submittedName>
        <fullName evidence="1">Uncharacterized protein</fullName>
    </submittedName>
</protein>
<organism evidence="1 2">
    <name type="scientific">Naganishia friedmannii</name>
    <dbReference type="NCBI Taxonomy" id="89922"/>
    <lineage>
        <taxon>Eukaryota</taxon>
        <taxon>Fungi</taxon>
        <taxon>Dikarya</taxon>
        <taxon>Basidiomycota</taxon>
        <taxon>Agaricomycotina</taxon>
        <taxon>Tremellomycetes</taxon>
        <taxon>Filobasidiales</taxon>
        <taxon>Filobasidiaceae</taxon>
        <taxon>Naganishia</taxon>
    </lineage>
</organism>
<evidence type="ECO:0000313" key="1">
    <source>
        <dbReference type="EMBL" id="KAJ9099807.1"/>
    </source>
</evidence>
<name>A0ACC2VLL0_9TREE</name>
<keyword evidence="2" id="KW-1185">Reference proteome</keyword>
<evidence type="ECO:0000313" key="2">
    <source>
        <dbReference type="Proteomes" id="UP001227268"/>
    </source>
</evidence>
<dbReference type="EMBL" id="JASBWT010000012">
    <property type="protein sequence ID" value="KAJ9099807.1"/>
    <property type="molecule type" value="Genomic_DNA"/>
</dbReference>